<reference evidence="1 2" key="1">
    <citation type="submission" date="2019-11" db="EMBL/GenBank/DDBJ databases">
        <title>Comparative genomics of hydrocarbon-degrading Desulfosarcina strains.</title>
        <authorList>
            <person name="Watanabe M."/>
            <person name="Kojima H."/>
            <person name="Fukui M."/>
        </authorList>
    </citation>
    <scope>NUCLEOTIDE SEQUENCE [LARGE SCALE GENOMIC DNA]</scope>
    <source>
        <strain evidence="1 2">PP31</strain>
    </source>
</reference>
<evidence type="ECO:0000313" key="1">
    <source>
        <dbReference type="EMBL" id="BBO77781.1"/>
    </source>
</evidence>
<keyword evidence="2" id="KW-1185">Reference proteome</keyword>
<dbReference type="EMBL" id="AP021875">
    <property type="protein sequence ID" value="BBO77781.1"/>
    <property type="molecule type" value="Genomic_DNA"/>
</dbReference>
<proteinExistence type="predicted"/>
<evidence type="ECO:0008006" key="3">
    <source>
        <dbReference type="Google" id="ProtNLM"/>
    </source>
</evidence>
<sequence length="331" mass="39113">MKKISKVSVSIDHITLSSDDRSMITLDSTILKKYKYGGRKRTYQEGPEPMAKTYEFFHEFKHKKTGNKLHIFIDRFNKDNYKTLYLPNLTLKFFSSWDHNLSYAEVVRVNNLFTDKYNVGFAVSEFHVAVDLYFKGKKNPIKQLAGLIKSGRKIGMKPSARYPHTYYSHSEASIYFMSAYDKTHQLKAEKAFQLSGKSLKDLDRYQVARLESRFNNTALGLVPSVEELASKDFSYIYPQYLKILRPDRDKLARRGFHPKEYKGKDLVDLRSMLREEGIVNNFIYYLKDYKRLSRPIRTALKVYRWERHPDKYPLSRPSVRIKPQKVQFIRH</sequence>
<dbReference type="AlphaFoldDB" id="A0A5K7ZDH7"/>
<accession>A0A5K7ZDH7</accession>
<evidence type="ECO:0000313" key="2">
    <source>
        <dbReference type="Proteomes" id="UP000427769"/>
    </source>
</evidence>
<dbReference type="Proteomes" id="UP000427769">
    <property type="component" value="Chromosome"/>
</dbReference>
<dbReference type="KEGG" id="dwd:DSCW_51980"/>
<gene>
    <name evidence="1" type="ORF">DSCW_51980</name>
</gene>
<dbReference type="OrthoDB" id="9851658at2"/>
<protein>
    <recommendedName>
        <fullName evidence="3">Replication-associated protein G2P N-terminal domain-containing protein</fullName>
    </recommendedName>
</protein>
<organism evidence="1 2">
    <name type="scientific">Desulfosarcina widdelii</name>
    <dbReference type="NCBI Taxonomy" id="947919"/>
    <lineage>
        <taxon>Bacteria</taxon>
        <taxon>Pseudomonadati</taxon>
        <taxon>Thermodesulfobacteriota</taxon>
        <taxon>Desulfobacteria</taxon>
        <taxon>Desulfobacterales</taxon>
        <taxon>Desulfosarcinaceae</taxon>
        <taxon>Desulfosarcina</taxon>
    </lineage>
</organism>
<dbReference type="RefSeq" id="WP_155306491.1">
    <property type="nucleotide sequence ID" value="NZ_AP021875.1"/>
</dbReference>
<name>A0A5K7ZDH7_9BACT</name>